<comment type="caution">
    <text evidence="1">The sequence shown here is derived from an EMBL/GenBank/DDBJ whole genome shotgun (WGS) entry which is preliminary data.</text>
</comment>
<dbReference type="Proteomes" id="UP001462640">
    <property type="component" value="Unassembled WGS sequence"/>
</dbReference>
<organism evidence="1 2">
    <name type="scientific">Roseateles flavus</name>
    <dbReference type="NCBI Taxonomy" id="3149041"/>
    <lineage>
        <taxon>Bacteria</taxon>
        <taxon>Pseudomonadati</taxon>
        <taxon>Pseudomonadota</taxon>
        <taxon>Betaproteobacteria</taxon>
        <taxon>Burkholderiales</taxon>
        <taxon>Sphaerotilaceae</taxon>
        <taxon>Roseateles</taxon>
    </lineage>
</organism>
<dbReference type="RefSeq" id="WP_347610421.1">
    <property type="nucleotide sequence ID" value="NZ_JBDPZC010000006.1"/>
</dbReference>
<sequence>MDTTIFPADLRDHLLAEIDEVEFVLFGQTYGETVMTKVRLVPTMPRGLSPAPYWPRRLLVVVDDTNRQSTLAKVLELGQSFDLLPLRS</sequence>
<accession>A0ABV0GFB4</accession>
<name>A0ABV0GFB4_9BURK</name>
<protein>
    <submittedName>
        <fullName evidence="1">Uncharacterized protein</fullName>
    </submittedName>
</protein>
<dbReference type="EMBL" id="JBDPZC010000006">
    <property type="protein sequence ID" value="MEO3713735.1"/>
    <property type="molecule type" value="Genomic_DNA"/>
</dbReference>
<gene>
    <name evidence="1" type="ORF">ABDJ40_13305</name>
</gene>
<reference evidence="1 2" key="1">
    <citation type="submission" date="2024-05" db="EMBL/GenBank/DDBJ databases">
        <title>Roseateles sp. 2.12 16S ribosomal RNA gene Genome sequencing and assembly.</title>
        <authorList>
            <person name="Woo H."/>
        </authorList>
    </citation>
    <scope>NUCLEOTIDE SEQUENCE [LARGE SCALE GENOMIC DNA]</scope>
    <source>
        <strain evidence="1 2">2.12</strain>
    </source>
</reference>
<evidence type="ECO:0000313" key="1">
    <source>
        <dbReference type="EMBL" id="MEO3713735.1"/>
    </source>
</evidence>
<evidence type="ECO:0000313" key="2">
    <source>
        <dbReference type="Proteomes" id="UP001462640"/>
    </source>
</evidence>
<proteinExistence type="predicted"/>
<keyword evidence="2" id="KW-1185">Reference proteome</keyword>